<dbReference type="EMBL" id="PQXO01000997">
    <property type="protein sequence ID" value="TGO81823.1"/>
    <property type="molecule type" value="Genomic_DNA"/>
</dbReference>
<dbReference type="AlphaFoldDB" id="A0A4Z1KKV7"/>
<gene>
    <name evidence="2" type="ORF">BPOR_1003g00010</name>
</gene>
<feature type="compositionally biased region" description="Basic and acidic residues" evidence="1">
    <location>
        <begin position="19"/>
        <end position="32"/>
    </location>
</feature>
<feature type="region of interest" description="Disordered" evidence="1">
    <location>
        <begin position="1"/>
        <end position="48"/>
    </location>
</feature>
<sequence length="662" mass="74057">MSSSHSTSNTRSTRAAGSRVRDRGSSRGRESGNGDEDGQNQQSDVVLESTIDSAINTALLQDAEISDLAGLNPGLIPQDPDASKPQEGKVKEFDTDHYKLNMVGTTKKSAKSSNAEERIFKGSGISSLKQESLDLQGPLNLQSPMDGPTSYSEDITLLEHRVLQLGQNTFQKIEEDVESRRYVLSLRKLGYGTEPFTPLSATSDQQLRINDYMQALTSNEWFCNSSTYNNIVADKDRPKVLNVRPISMPSLSLLLELLREVQEFIRQEDNQRRDSVLEDVAEILLHMVVSLSLGIPQTVLAVNKHNLERQQDICHLLSSILSVVHVALLSHVRPHFDNSGYTPSRSLSDGLHIECPGGALFLAARRLKYHLAELWGPLKLNCTEASTASSIETHGGRLLSAEHDTSSIQQLESQVLCHWSSWMETNSLGNTTPIDTTKLLLIGVRDISQPARESLSSPRFDERPWRDCPDQYISQPRHREFELGVTYKFDAGWNLKDVILEDWVHAGKTDASHTPNPYLMDCLAVLHFSCWIGDDKNLQAWDITSLNRNDGRRLVPSQSNDQALTDTVLQTPLCITAAQKINRSLAASEKDAETQDTQSSSSATFSFRWAVNRSRATGAKFRQSADRYQTMNSDSRQPPPADQFDAEKKLLERINRTRREDR</sequence>
<name>A0A4Z1KKV7_9HELO</name>
<feature type="compositionally biased region" description="Polar residues" evidence="1">
    <location>
        <begin position="39"/>
        <end position="48"/>
    </location>
</feature>
<dbReference type="STRING" id="87229.A0A4Z1KKV7"/>
<feature type="compositionally biased region" description="Basic and acidic residues" evidence="1">
    <location>
        <begin position="645"/>
        <end position="662"/>
    </location>
</feature>
<feature type="compositionally biased region" description="Low complexity" evidence="1">
    <location>
        <begin position="1"/>
        <end position="18"/>
    </location>
</feature>
<protein>
    <submittedName>
        <fullName evidence="2">Uncharacterized protein</fullName>
    </submittedName>
</protein>
<dbReference type="Proteomes" id="UP000297280">
    <property type="component" value="Unassembled WGS sequence"/>
</dbReference>
<evidence type="ECO:0000313" key="2">
    <source>
        <dbReference type="EMBL" id="TGO81823.1"/>
    </source>
</evidence>
<keyword evidence="3" id="KW-1185">Reference proteome</keyword>
<feature type="region of interest" description="Disordered" evidence="1">
    <location>
        <begin position="618"/>
        <end position="662"/>
    </location>
</feature>
<reference evidence="2 3" key="1">
    <citation type="submission" date="2017-12" db="EMBL/GenBank/DDBJ databases">
        <title>Comparative genomics of Botrytis spp.</title>
        <authorList>
            <person name="Valero-Jimenez C.A."/>
            <person name="Tapia P."/>
            <person name="Veloso J."/>
            <person name="Silva-Moreno E."/>
            <person name="Staats M."/>
            <person name="Valdes J.H."/>
            <person name="Van Kan J.A.L."/>
        </authorList>
    </citation>
    <scope>NUCLEOTIDE SEQUENCE [LARGE SCALE GENOMIC DNA]</scope>
    <source>
        <strain evidence="2 3">MUCL3349</strain>
    </source>
</reference>
<accession>A0A4Z1KKV7</accession>
<evidence type="ECO:0000313" key="3">
    <source>
        <dbReference type="Proteomes" id="UP000297280"/>
    </source>
</evidence>
<evidence type="ECO:0000256" key="1">
    <source>
        <dbReference type="SAM" id="MobiDB-lite"/>
    </source>
</evidence>
<organism evidence="2 3">
    <name type="scientific">Botrytis porri</name>
    <dbReference type="NCBI Taxonomy" id="87229"/>
    <lineage>
        <taxon>Eukaryota</taxon>
        <taxon>Fungi</taxon>
        <taxon>Dikarya</taxon>
        <taxon>Ascomycota</taxon>
        <taxon>Pezizomycotina</taxon>
        <taxon>Leotiomycetes</taxon>
        <taxon>Helotiales</taxon>
        <taxon>Sclerotiniaceae</taxon>
        <taxon>Botrytis</taxon>
    </lineage>
</organism>
<feature type="compositionally biased region" description="Polar residues" evidence="1">
    <location>
        <begin position="626"/>
        <end position="636"/>
    </location>
</feature>
<proteinExistence type="predicted"/>
<comment type="caution">
    <text evidence="2">The sequence shown here is derived from an EMBL/GenBank/DDBJ whole genome shotgun (WGS) entry which is preliminary data.</text>
</comment>